<keyword evidence="5 9" id="KW-0862">Zinc</keyword>
<dbReference type="InterPro" id="IPR045090">
    <property type="entry name" value="Pept_M3A_M3B"/>
</dbReference>
<evidence type="ECO:0000256" key="1">
    <source>
        <dbReference type="ARBA" id="ARBA00006040"/>
    </source>
</evidence>
<feature type="signal peptide" evidence="11">
    <location>
        <begin position="1"/>
        <end position="26"/>
    </location>
</feature>
<evidence type="ECO:0000256" key="11">
    <source>
        <dbReference type="SAM" id="SignalP"/>
    </source>
</evidence>
<dbReference type="GO" id="GO:0046872">
    <property type="term" value="F:metal ion binding"/>
    <property type="evidence" value="ECO:0007669"/>
    <property type="project" value="UniProtKB-UniRule"/>
</dbReference>
<sequence length="724" mass="83615">MLVRTLIAPVKRFLMILSFSLSLSLSVCVLPEAPLDTPESNALLRTDDLPAFEELTPEKCYMGMGKLALEYEAGVWSVEEKIKKNQEAINFSNIIESLEVLDAPLSIAWSNVKTLYTVKNNEMTTSSYRRIHERARKARVHKFQSLPIYHACKDILLNEEGLNEAQQRVLRKYLLEARLNGIELSPDKRKSFTHTLNKLEQQKAQFRKKVDESSNRFAYRIYDPLVLKQFPEDLKSNMSSGRANYNEGPWDVTLQPHVYHKFLEYCPDPALRQNTWRAYNMRASNHLSEEVNNSLHITEIRSLRHEQANIIGYENFAQMSMETKMAGSVENVFSMITSIMAKSGEVQEKEIDSLQQFAAAGGHFGDLEPWDIAYWRRKQKRNLYNFEESQHKEFFPFDHVFGSLLEHCSQLFNISFEELEYGQVSTWHQDVRFFNILDSDGSYLASFYLDPYKRTEEKLYTSTTQAWMLGCRNRSDIAKTSPISTLVFNFTPPTEEFNNCLLTFSEVQILLKKFGHALQHLLTRVPYSEASGLTNIEWDAVEVCANFMQYWLYDPSTLQRISCHYESGLPLSGSSIKDIIASQNHMAAYDLCNELYLSHLDLQLHISNDFWFDITKELYSKYKPFKIDKYHAQPCSFTEIMTDIWGSAYYSSTWAKMLAADAIQTYNESTEDDVDDIGQRFRDTFLSLGGGCHPSEVFRRFRGRDPSPEALLTLHDINTTTGSS</sequence>
<evidence type="ECO:0000256" key="10">
    <source>
        <dbReference type="SAM" id="Coils"/>
    </source>
</evidence>
<evidence type="ECO:0000313" key="15">
    <source>
        <dbReference type="Proteomes" id="UP001497623"/>
    </source>
</evidence>
<evidence type="ECO:0000256" key="3">
    <source>
        <dbReference type="ARBA" id="ARBA00022723"/>
    </source>
</evidence>
<dbReference type="GO" id="GO:0006508">
    <property type="term" value="P:proteolysis"/>
    <property type="evidence" value="ECO:0007669"/>
    <property type="project" value="UniProtKB-KW"/>
</dbReference>
<keyword evidence="11" id="KW-0732">Signal</keyword>
<keyword evidence="15" id="KW-1185">Reference proteome</keyword>
<keyword evidence="6 9" id="KW-0482">Metalloprotease</keyword>
<dbReference type="CDD" id="cd06456">
    <property type="entry name" value="M3A_DCP"/>
    <property type="match status" value="1"/>
</dbReference>
<dbReference type="FunFam" id="1.10.1370.40:FF:000008">
    <property type="entry name" value="Oligopeptidase, putative"/>
    <property type="match status" value="1"/>
</dbReference>
<dbReference type="Gene3D" id="1.10.1370.10">
    <property type="entry name" value="Neurolysin, domain 3"/>
    <property type="match status" value="1"/>
</dbReference>
<dbReference type="InterPro" id="IPR001567">
    <property type="entry name" value="Pept_M3A_M3B_dom"/>
</dbReference>
<keyword evidence="4 9" id="KW-0378">Hydrolase</keyword>
<dbReference type="SUPFAM" id="SSF55486">
    <property type="entry name" value="Metalloproteases ('zincins'), catalytic domain"/>
    <property type="match status" value="1"/>
</dbReference>
<feature type="domain" description="Peptidase M3A/M3B catalytic" evidence="12">
    <location>
        <begin position="262"/>
        <end position="713"/>
    </location>
</feature>
<dbReference type="InterPro" id="IPR024079">
    <property type="entry name" value="MetalloPept_cat_dom_sf"/>
</dbReference>
<dbReference type="InterPro" id="IPR045666">
    <property type="entry name" value="OpdA_N"/>
</dbReference>
<evidence type="ECO:0000256" key="7">
    <source>
        <dbReference type="ARBA" id="ARBA00024603"/>
    </source>
</evidence>
<evidence type="ECO:0000256" key="5">
    <source>
        <dbReference type="ARBA" id="ARBA00022833"/>
    </source>
</evidence>
<keyword evidence="10" id="KW-0175">Coiled coil</keyword>
<dbReference type="Pfam" id="PF19310">
    <property type="entry name" value="TOP_N"/>
    <property type="match status" value="1"/>
</dbReference>
<evidence type="ECO:0000256" key="6">
    <source>
        <dbReference type="ARBA" id="ARBA00023049"/>
    </source>
</evidence>
<feature type="coiled-coil region" evidence="10">
    <location>
        <begin position="189"/>
        <end position="216"/>
    </location>
</feature>
<evidence type="ECO:0000256" key="9">
    <source>
        <dbReference type="RuleBase" id="RU003435"/>
    </source>
</evidence>
<evidence type="ECO:0000256" key="8">
    <source>
        <dbReference type="ARBA" id="ARBA00026100"/>
    </source>
</evidence>
<organism evidence="14 15">
    <name type="scientific">Meganyctiphanes norvegica</name>
    <name type="common">Northern krill</name>
    <name type="synonym">Thysanopoda norvegica</name>
    <dbReference type="NCBI Taxonomy" id="48144"/>
    <lineage>
        <taxon>Eukaryota</taxon>
        <taxon>Metazoa</taxon>
        <taxon>Ecdysozoa</taxon>
        <taxon>Arthropoda</taxon>
        <taxon>Crustacea</taxon>
        <taxon>Multicrustacea</taxon>
        <taxon>Malacostraca</taxon>
        <taxon>Eumalacostraca</taxon>
        <taxon>Eucarida</taxon>
        <taxon>Euphausiacea</taxon>
        <taxon>Euphausiidae</taxon>
        <taxon>Meganyctiphanes</taxon>
    </lineage>
</organism>
<comment type="catalytic activity">
    <reaction evidence="7">
        <text>Hydrolysis of oligopeptides, with broad specificity. Gly or Ala commonly occur as P1 or P1' residues, but more distant residues are also important, as is shown by the fact that Z-Gly-Pro-Gly-|-Gly-Pro-Ala is cleaved, but not Z-(Gly)(5).</text>
        <dbReference type="EC" id="3.4.24.70"/>
    </reaction>
</comment>
<dbReference type="InterPro" id="IPR024077">
    <property type="entry name" value="Neurolysin/TOP_dom2"/>
</dbReference>
<dbReference type="InterPro" id="IPR034005">
    <property type="entry name" value="M3A_DCP"/>
</dbReference>
<dbReference type="PANTHER" id="PTHR11804:SF83">
    <property type="entry name" value="LD37516P"/>
    <property type="match status" value="1"/>
</dbReference>
<feature type="domain" description="Oligopeptidase A N-terminal" evidence="13">
    <location>
        <begin position="67"/>
        <end position="189"/>
    </location>
</feature>
<evidence type="ECO:0000259" key="12">
    <source>
        <dbReference type="Pfam" id="PF01432"/>
    </source>
</evidence>
<dbReference type="EC" id="3.4.24.70" evidence="8"/>
<proteinExistence type="inferred from homology"/>
<feature type="chain" id="PRO_5043595563" description="oligopeptidase A" evidence="11">
    <location>
        <begin position="27"/>
        <end position="724"/>
    </location>
</feature>
<evidence type="ECO:0000259" key="13">
    <source>
        <dbReference type="Pfam" id="PF19310"/>
    </source>
</evidence>
<dbReference type="GO" id="GO:0004222">
    <property type="term" value="F:metalloendopeptidase activity"/>
    <property type="evidence" value="ECO:0007669"/>
    <property type="project" value="UniProtKB-EC"/>
</dbReference>
<keyword evidence="2 9" id="KW-0645">Protease</keyword>
<dbReference type="Pfam" id="PF01432">
    <property type="entry name" value="Peptidase_M3"/>
    <property type="match status" value="1"/>
</dbReference>
<reference evidence="14 15" key="1">
    <citation type="submission" date="2024-05" db="EMBL/GenBank/DDBJ databases">
        <authorList>
            <person name="Wallberg A."/>
        </authorList>
    </citation>
    <scope>NUCLEOTIDE SEQUENCE [LARGE SCALE GENOMIC DNA]</scope>
</reference>
<evidence type="ECO:0000313" key="14">
    <source>
        <dbReference type="EMBL" id="CAL4088734.1"/>
    </source>
</evidence>
<dbReference type="Proteomes" id="UP001497623">
    <property type="component" value="Unassembled WGS sequence"/>
</dbReference>
<feature type="non-terminal residue" evidence="14">
    <location>
        <position position="724"/>
    </location>
</feature>
<protein>
    <recommendedName>
        <fullName evidence="8">oligopeptidase A</fullName>
        <ecNumber evidence="8">3.4.24.70</ecNumber>
    </recommendedName>
</protein>
<dbReference type="Gene3D" id="1.10.1370.40">
    <property type="match status" value="1"/>
</dbReference>
<accession>A0AAV2QLS2</accession>
<evidence type="ECO:0000256" key="4">
    <source>
        <dbReference type="ARBA" id="ARBA00022801"/>
    </source>
</evidence>
<comment type="caution">
    <text evidence="14">The sequence shown here is derived from an EMBL/GenBank/DDBJ whole genome shotgun (WGS) entry which is preliminary data.</text>
</comment>
<dbReference type="EMBL" id="CAXKWB010007866">
    <property type="protein sequence ID" value="CAL4088734.1"/>
    <property type="molecule type" value="Genomic_DNA"/>
</dbReference>
<name>A0AAV2QLS2_MEGNR</name>
<keyword evidence="3 9" id="KW-0479">Metal-binding</keyword>
<comment type="similarity">
    <text evidence="1 9">Belongs to the peptidase M3 family.</text>
</comment>
<dbReference type="Gene3D" id="3.40.390.10">
    <property type="entry name" value="Collagenase (Catalytic Domain)"/>
    <property type="match status" value="1"/>
</dbReference>
<dbReference type="PANTHER" id="PTHR11804">
    <property type="entry name" value="PROTEASE M3 THIMET OLIGOPEPTIDASE-RELATED"/>
    <property type="match status" value="1"/>
</dbReference>
<gene>
    <name evidence="14" type="ORF">MNOR_LOCUS13621</name>
</gene>
<evidence type="ECO:0000256" key="2">
    <source>
        <dbReference type="ARBA" id="ARBA00022670"/>
    </source>
</evidence>
<dbReference type="AlphaFoldDB" id="A0AAV2QLS2"/>
<comment type="cofactor">
    <cofactor evidence="9">
        <name>Zn(2+)</name>
        <dbReference type="ChEBI" id="CHEBI:29105"/>
    </cofactor>
    <text evidence="9">Binds 1 zinc ion.</text>
</comment>